<organism evidence="2 4">
    <name type="scientific">Pseudomonas cremoris</name>
    <dbReference type="NCBI Taxonomy" id="2724178"/>
    <lineage>
        <taxon>Bacteria</taxon>
        <taxon>Pseudomonadati</taxon>
        <taxon>Pseudomonadota</taxon>
        <taxon>Gammaproteobacteria</taxon>
        <taxon>Pseudomonadales</taxon>
        <taxon>Pseudomonadaceae</taxon>
        <taxon>Pseudomonas</taxon>
    </lineage>
</organism>
<evidence type="ECO:0000313" key="4">
    <source>
        <dbReference type="Proteomes" id="UP000520513"/>
    </source>
</evidence>
<reference evidence="4 5" key="1">
    <citation type="submission" date="2020-04" db="EMBL/GenBank/DDBJ databases">
        <title>Pseudomonas crami sp. nov., a novel proteolytic bacterial species isolated from cream.</title>
        <authorList>
            <person name="Hofmann K."/>
            <person name="Woller A."/>
            <person name="Huptas C."/>
            <person name="Wenning M."/>
            <person name="Scherer S."/>
            <person name="Doll E.V."/>
        </authorList>
    </citation>
    <scope>NUCLEOTIDE SEQUENCE [LARGE SCALE GENOMIC DNA]</scope>
    <source>
        <strain evidence="1 5">WS 5096</strain>
        <strain evidence="2 4">WS 5106</strain>
    </source>
</reference>
<proteinExistence type="predicted"/>
<dbReference type="RefSeq" id="WP_185708730.1">
    <property type="nucleotide sequence ID" value="NZ_JAAXCY010000003.1"/>
</dbReference>
<evidence type="ECO:0000313" key="2">
    <source>
        <dbReference type="EMBL" id="MBC2406292.1"/>
    </source>
</evidence>
<dbReference type="EMBL" id="JAAXCZ010000009">
    <property type="protein sequence ID" value="MBC2382861.1"/>
    <property type="molecule type" value="Genomic_DNA"/>
</dbReference>
<dbReference type="EMBL" id="JAAXCY010000004">
    <property type="protein sequence ID" value="MBC2406928.1"/>
    <property type="molecule type" value="Genomic_DNA"/>
</dbReference>
<dbReference type="EMBL" id="JAAXCY010000003">
    <property type="protein sequence ID" value="MBC2406292.1"/>
    <property type="molecule type" value="Genomic_DNA"/>
</dbReference>
<accession>A0A7X1AKZ0</accession>
<dbReference type="GO" id="GO:0016740">
    <property type="term" value="F:transferase activity"/>
    <property type="evidence" value="ECO:0007669"/>
    <property type="project" value="UniProtKB-KW"/>
</dbReference>
<keyword evidence="5" id="KW-1185">Reference proteome</keyword>
<name>A0A7X1AKZ0_9PSED</name>
<dbReference type="AlphaFoldDB" id="A0A7X1AKZ0"/>
<comment type="caution">
    <text evidence="2">The sequence shown here is derived from an EMBL/GenBank/DDBJ whole genome shotgun (WGS) entry which is preliminary data.</text>
</comment>
<dbReference type="InterPro" id="IPR016181">
    <property type="entry name" value="Acyl_CoA_acyltransferase"/>
</dbReference>
<evidence type="ECO:0000313" key="1">
    <source>
        <dbReference type="EMBL" id="MBC2382861.1"/>
    </source>
</evidence>
<sequence>MTLSSLCSRVATVRRELSFYLEVGSIPVSRSAGVLYRGAKRSEIFRFREFYLTHNPEGTFGCFRLLLCLMTCPKLVVVACSVEQKKLIGVDFFYFNERDLEELTVHEGFIGVARCFEGRGIATSMRFLAKLHFASAGISGISSRISKDNFASMASARKAGFKPVCLGAENEKTNDEYYLVCDLESVK</sequence>
<keyword evidence="2" id="KW-0808">Transferase</keyword>
<dbReference type="Proteomes" id="UP000534677">
    <property type="component" value="Unassembled WGS sequence"/>
</dbReference>
<dbReference type="SUPFAM" id="SSF55729">
    <property type="entry name" value="Acyl-CoA N-acyltransferases (Nat)"/>
    <property type="match status" value="1"/>
</dbReference>
<protein>
    <submittedName>
        <fullName evidence="2">GNAT family N-acetyltransferase</fullName>
    </submittedName>
</protein>
<dbReference type="Gene3D" id="3.40.630.30">
    <property type="match status" value="1"/>
</dbReference>
<evidence type="ECO:0000313" key="5">
    <source>
        <dbReference type="Proteomes" id="UP000534677"/>
    </source>
</evidence>
<evidence type="ECO:0000313" key="3">
    <source>
        <dbReference type="EMBL" id="MBC2406928.1"/>
    </source>
</evidence>
<gene>
    <name evidence="1" type="ORF">HF209_18120</name>
    <name evidence="2" type="ORF">HF257_09790</name>
    <name evidence="3" type="ORF">HF257_13015</name>
</gene>
<dbReference type="Proteomes" id="UP000520513">
    <property type="component" value="Unassembled WGS sequence"/>
</dbReference>